<keyword evidence="1" id="KW-0812">Transmembrane</keyword>
<dbReference type="Pfam" id="PF14358">
    <property type="entry name" value="DUF4405"/>
    <property type="match status" value="1"/>
</dbReference>
<sequence>MKKSINFRGFVSLLTAFSFVFAFISGIILYFTPQGRIAYWINWKFLGLTKTDWTNMHIIFCIVFMLTAFFHVYYNWNVLINYIYSKAKKALNLRKELTVVCAIVILSFIGSLKPFPPFNFLLDLSDYLKNAWIKSPEYEPPFGHAELLSLEEFSKRRNIDLKQATIALTQKGIKINSTKESIGLIAKNNRLSPLQIYEILKPLEGKITSVDSKPLEKSDTKQTKTSKWTRDEIIKEFEGKGLGKKTLKQICAENKIDLQKALAKLKNKGINAKEMDTLREIADKNGTSPIEILIEILIDENKT</sequence>
<feature type="domain" description="Flavinylation-associated cytochrome" evidence="2">
    <location>
        <begin position="10"/>
        <end position="76"/>
    </location>
</feature>
<dbReference type="EMBL" id="BSDX01000001">
    <property type="protein sequence ID" value="GLI54261.1"/>
    <property type="molecule type" value="Genomic_DNA"/>
</dbReference>
<feature type="transmembrane region" description="Helical" evidence="1">
    <location>
        <begin position="97"/>
        <end position="115"/>
    </location>
</feature>
<comment type="caution">
    <text evidence="3">The sequence shown here is derived from an EMBL/GenBank/DDBJ whole genome shotgun (WGS) entry which is preliminary data.</text>
</comment>
<reference evidence="3" key="1">
    <citation type="submission" date="2022-12" db="EMBL/GenBank/DDBJ databases">
        <title>Reference genome sequencing for broad-spectrum identification of bacterial and archaeal isolates by mass spectrometry.</title>
        <authorList>
            <person name="Sekiguchi Y."/>
            <person name="Tourlousse D.M."/>
        </authorList>
    </citation>
    <scope>NUCLEOTIDE SEQUENCE</scope>
    <source>
        <strain evidence="3">TSL-P1</strain>
    </source>
</reference>
<evidence type="ECO:0000313" key="3">
    <source>
        <dbReference type="EMBL" id="GLI54261.1"/>
    </source>
</evidence>
<evidence type="ECO:0000259" key="2">
    <source>
        <dbReference type="Pfam" id="PF14358"/>
    </source>
</evidence>
<feature type="transmembrane region" description="Helical" evidence="1">
    <location>
        <begin position="53"/>
        <end position="76"/>
    </location>
</feature>
<dbReference type="Proteomes" id="UP001144297">
    <property type="component" value="Unassembled WGS sequence"/>
</dbReference>
<organism evidence="3 4">
    <name type="scientific">Thermodesulfovibrio yellowstonii</name>
    <dbReference type="NCBI Taxonomy" id="28262"/>
    <lineage>
        <taxon>Bacteria</taxon>
        <taxon>Pseudomonadati</taxon>
        <taxon>Nitrospirota</taxon>
        <taxon>Thermodesulfovibrionia</taxon>
        <taxon>Thermodesulfovibrionales</taxon>
        <taxon>Thermodesulfovibrionaceae</taxon>
        <taxon>Thermodesulfovibrio</taxon>
    </lineage>
</organism>
<keyword evidence="4" id="KW-1185">Reference proteome</keyword>
<keyword evidence="1" id="KW-0472">Membrane</keyword>
<dbReference type="AlphaFoldDB" id="A0A9W6GI94"/>
<keyword evidence="1" id="KW-1133">Transmembrane helix</keyword>
<protein>
    <recommendedName>
        <fullName evidence="2">Flavinylation-associated cytochrome domain-containing protein</fullName>
    </recommendedName>
</protein>
<evidence type="ECO:0000313" key="4">
    <source>
        <dbReference type="Proteomes" id="UP001144297"/>
    </source>
</evidence>
<dbReference type="InterPro" id="IPR025517">
    <property type="entry name" value="DUF4405"/>
</dbReference>
<proteinExistence type="predicted"/>
<feature type="transmembrane region" description="Helical" evidence="1">
    <location>
        <begin position="12"/>
        <end position="33"/>
    </location>
</feature>
<name>A0A9W6GI94_9BACT</name>
<evidence type="ECO:0000256" key="1">
    <source>
        <dbReference type="SAM" id="Phobius"/>
    </source>
</evidence>
<accession>A0A9W6GI94</accession>
<gene>
    <name evidence="3" type="ORF">TISLANDTSLP1_19540</name>
</gene>